<evidence type="ECO:0000313" key="1">
    <source>
        <dbReference type="EMBL" id="KAK0710985.1"/>
    </source>
</evidence>
<reference evidence="1" key="1">
    <citation type="submission" date="2023-06" db="EMBL/GenBank/DDBJ databases">
        <title>Genome-scale phylogeny and comparative genomics of the fungal order Sordariales.</title>
        <authorList>
            <consortium name="Lawrence Berkeley National Laboratory"/>
            <person name="Hensen N."/>
            <person name="Bonometti L."/>
            <person name="Westerberg I."/>
            <person name="Brannstrom I.O."/>
            <person name="Guillou S."/>
            <person name="Cros-Aarteil S."/>
            <person name="Calhoun S."/>
            <person name="Haridas S."/>
            <person name="Kuo A."/>
            <person name="Mondo S."/>
            <person name="Pangilinan J."/>
            <person name="Riley R."/>
            <person name="Labutti K."/>
            <person name="Andreopoulos B."/>
            <person name="Lipzen A."/>
            <person name="Chen C."/>
            <person name="Yanf M."/>
            <person name="Daum C."/>
            <person name="Ng V."/>
            <person name="Clum A."/>
            <person name="Steindorff A."/>
            <person name="Ohm R."/>
            <person name="Martin F."/>
            <person name="Silar P."/>
            <person name="Natvig D."/>
            <person name="Lalanne C."/>
            <person name="Gautier V."/>
            <person name="Ament-Velasquez S.L."/>
            <person name="Kruys A."/>
            <person name="Hutchinson M.I."/>
            <person name="Powell A.J."/>
            <person name="Barry K."/>
            <person name="Miller A.N."/>
            <person name="Grigoriev I.V."/>
            <person name="Debuchy R."/>
            <person name="Gladieux P."/>
            <person name="Thoren M.H."/>
            <person name="Johannesson H."/>
        </authorList>
    </citation>
    <scope>NUCLEOTIDE SEQUENCE</scope>
    <source>
        <strain evidence="1">SMH4607-1</strain>
    </source>
</reference>
<evidence type="ECO:0000313" key="2">
    <source>
        <dbReference type="Proteomes" id="UP001172102"/>
    </source>
</evidence>
<proteinExistence type="predicted"/>
<protein>
    <submittedName>
        <fullName evidence="1">Uncharacterized protein</fullName>
    </submittedName>
</protein>
<accession>A0AA40A822</accession>
<dbReference type="Proteomes" id="UP001172102">
    <property type="component" value="Unassembled WGS sequence"/>
</dbReference>
<keyword evidence="2" id="KW-1185">Reference proteome</keyword>
<gene>
    <name evidence="1" type="ORF">B0H67DRAFT_611173</name>
</gene>
<sequence length="120" mass="13008">MSCHEYAAAIALNGLDGPHIGDTRPGFNGPGGVAIVFNISTLALPELDPWIGFSVLVPLGSDNEDSGFGIKFEPDPKNGRVKLAAHHRINMNLNTARALVEKTYTTSLGLCYTYRRAFLY</sequence>
<comment type="caution">
    <text evidence="1">The sequence shown here is derived from an EMBL/GenBank/DDBJ whole genome shotgun (WGS) entry which is preliminary data.</text>
</comment>
<dbReference type="EMBL" id="JAUKUA010000005">
    <property type="protein sequence ID" value="KAK0710985.1"/>
    <property type="molecule type" value="Genomic_DNA"/>
</dbReference>
<organism evidence="1 2">
    <name type="scientific">Lasiosphaeris hirsuta</name>
    <dbReference type="NCBI Taxonomy" id="260670"/>
    <lineage>
        <taxon>Eukaryota</taxon>
        <taxon>Fungi</taxon>
        <taxon>Dikarya</taxon>
        <taxon>Ascomycota</taxon>
        <taxon>Pezizomycotina</taxon>
        <taxon>Sordariomycetes</taxon>
        <taxon>Sordariomycetidae</taxon>
        <taxon>Sordariales</taxon>
        <taxon>Lasiosphaeriaceae</taxon>
        <taxon>Lasiosphaeris</taxon>
    </lineage>
</organism>
<name>A0AA40A822_9PEZI</name>
<dbReference type="AlphaFoldDB" id="A0AA40A822"/>